<protein>
    <recommendedName>
        <fullName evidence="4">DUF2127 domain-containing protein</fullName>
    </recommendedName>
</protein>
<keyword evidence="1" id="KW-0472">Membrane</keyword>
<dbReference type="RefSeq" id="WP_253568935.1">
    <property type="nucleotide sequence ID" value="NZ_JAMZEK010000005.1"/>
</dbReference>
<comment type="caution">
    <text evidence="2">The sequence shown here is derived from an EMBL/GenBank/DDBJ whole genome shotgun (WGS) entry which is preliminary data.</text>
</comment>
<evidence type="ECO:0000313" key="3">
    <source>
        <dbReference type="Proteomes" id="UP001204615"/>
    </source>
</evidence>
<keyword evidence="3" id="KW-1185">Reference proteome</keyword>
<gene>
    <name evidence="2" type="ORF">NC595_18860</name>
</gene>
<evidence type="ECO:0000313" key="2">
    <source>
        <dbReference type="EMBL" id="MCP1376114.1"/>
    </source>
</evidence>
<accession>A0ABT1FFF0</accession>
<evidence type="ECO:0008006" key="4">
    <source>
        <dbReference type="Google" id="ProtNLM"/>
    </source>
</evidence>
<dbReference type="EMBL" id="JAMZEK010000005">
    <property type="protein sequence ID" value="MCP1376114.1"/>
    <property type="molecule type" value="Genomic_DNA"/>
</dbReference>
<feature type="transmembrane region" description="Helical" evidence="1">
    <location>
        <begin position="91"/>
        <end position="116"/>
    </location>
</feature>
<name>A0ABT1FFF0_9GAMM</name>
<dbReference type="Proteomes" id="UP001204615">
    <property type="component" value="Unassembled WGS sequence"/>
</dbReference>
<evidence type="ECO:0000256" key="1">
    <source>
        <dbReference type="SAM" id="Phobius"/>
    </source>
</evidence>
<feature type="transmembrane region" description="Helical" evidence="1">
    <location>
        <begin position="60"/>
        <end position="79"/>
    </location>
</feature>
<organism evidence="2 3">
    <name type="scientific">Dyella lutea</name>
    <dbReference type="NCBI Taxonomy" id="2950441"/>
    <lineage>
        <taxon>Bacteria</taxon>
        <taxon>Pseudomonadati</taxon>
        <taxon>Pseudomonadota</taxon>
        <taxon>Gammaproteobacteria</taxon>
        <taxon>Lysobacterales</taxon>
        <taxon>Rhodanobacteraceae</taxon>
        <taxon>Dyella</taxon>
    </lineage>
</organism>
<proteinExistence type="predicted"/>
<sequence length="139" mass="14522">MRAQRGRAAFAWIVVLFAGAIAAALRYGLVEPPGLGDRCAAGGPGAPAWCGLRDLVVQGFLHDVYGAAALLAAALALLYRRRWSAAFAAALGLLAIELYCYESGALALLVGALLLVRANDPARTGEPARRGQQHVQAEP</sequence>
<reference evidence="2 3" key="1">
    <citation type="submission" date="2022-06" db="EMBL/GenBank/DDBJ databases">
        <title>Dyella sp. Sa strain:Sa Genome sequencing.</title>
        <authorList>
            <person name="Park S."/>
        </authorList>
    </citation>
    <scope>NUCLEOTIDE SEQUENCE [LARGE SCALE GENOMIC DNA]</scope>
    <source>
        <strain evidence="2 3">Sa</strain>
    </source>
</reference>
<keyword evidence="1" id="KW-0812">Transmembrane</keyword>
<keyword evidence="1" id="KW-1133">Transmembrane helix</keyword>